<dbReference type="Gene3D" id="3.40.47.10">
    <property type="match status" value="1"/>
</dbReference>
<evidence type="ECO:0000313" key="7">
    <source>
        <dbReference type="Proteomes" id="UP000505210"/>
    </source>
</evidence>
<dbReference type="Pfam" id="PF02801">
    <property type="entry name" value="Ketoacyl-synt_C"/>
    <property type="match status" value="1"/>
</dbReference>
<dbReference type="FunFam" id="3.40.47.10:FF:000019">
    <property type="entry name" value="Polyketide synthase type I"/>
    <property type="match status" value="1"/>
</dbReference>
<dbReference type="PANTHER" id="PTHR43775:SF37">
    <property type="entry name" value="SI:DKEY-61P9.11"/>
    <property type="match status" value="1"/>
</dbReference>
<dbReference type="EMBL" id="CP053661">
    <property type="protein sequence ID" value="QKD82578.1"/>
    <property type="molecule type" value="Genomic_DNA"/>
</dbReference>
<protein>
    <submittedName>
        <fullName evidence="6">Polyketide synthase</fullName>
    </submittedName>
</protein>
<dbReference type="PROSITE" id="PS52004">
    <property type="entry name" value="KS3_2"/>
    <property type="match status" value="1"/>
</dbReference>
<reference evidence="6 7" key="1">
    <citation type="submission" date="2020-05" db="EMBL/GenBank/DDBJ databases">
        <title>Complete genome sequence of of a novel Thermoleptolyngbya strain isolated from hot springs of Ganzi, Sichuan China.</title>
        <authorList>
            <person name="Tang J."/>
            <person name="Daroch M."/>
            <person name="Li L."/>
            <person name="Waleron K."/>
            <person name="Waleron M."/>
            <person name="Waleron M."/>
        </authorList>
    </citation>
    <scope>NUCLEOTIDE SEQUENCE [LARGE SCALE GENOMIC DNA]</scope>
    <source>
        <strain evidence="6 7">PKUAC-SCTA183</strain>
    </source>
</reference>
<evidence type="ECO:0000313" key="6">
    <source>
        <dbReference type="EMBL" id="QKD82578.1"/>
    </source>
</evidence>
<dbReference type="Proteomes" id="UP000505210">
    <property type="component" value="Chromosome"/>
</dbReference>
<keyword evidence="1" id="KW-0596">Phosphopantetheine</keyword>
<dbReference type="AlphaFoldDB" id="A0A6M8B7Z1"/>
<dbReference type="CDD" id="cd00833">
    <property type="entry name" value="PKS"/>
    <property type="match status" value="1"/>
</dbReference>
<keyword evidence="7" id="KW-1185">Reference proteome</keyword>
<evidence type="ECO:0000256" key="4">
    <source>
        <dbReference type="RuleBase" id="RU003694"/>
    </source>
</evidence>
<dbReference type="Gene3D" id="3.30.70.3290">
    <property type="match status" value="1"/>
</dbReference>
<dbReference type="SUPFAM" id="SSF53901">
    <property type="entry name" value="Thiolase-like"/>
    <property type="match status" value="1"/>
</dbReference>
<evidence type="ECO:0000256" key="2">
    <source>
        <dbReference type="ARBA" id="ARBA00022553"/>
    </source>
</evidence>
<dbReference type="GO" id="GO:0005886">
    <property type="term" value="C:plasma membrane"/>
    <property type="evidence" value="ECO:0007669"/>
    <property type="project" value="TreeGrafter"/>
</dbReference>
<dbReference type="SMART" id="SM00825">
    <property type="entry name" value="PKS_KS"/>
    <property type="match status" value="1"/>
</dbReference>
<comment type="similarity">
    <text evidence="4">Belongs to the thiolase-like superfamily. Beta-ketoacyl-ACP synthases family.</text>
</comment>
<dbReference type="GO" id="GO:0004312">
    <property type="term" value="F:fatty acid synthase activity"/>
    <property type="evidence" value="ECO:0007669"/>
    <property type="project" value="TreeGrafter"/>
</dbReference>
<sequence>MTEASPTKRALLAIQQLQAKLEALEAEKHPPIAIVGMGCRFPGAETLDDFWALLHAGKDAITEIPGDRWNLDQYYSPDPSAAGKMYTRHGGFVPHLHDFDAAFFRIAPREAASLDPQQRLLLEVSWEALEQAGISPHRLLGQSVGVFVGICGIDYWHQLLQQDPSTIDAYLTTGNTHSTAAGRLSYLLGSTGPSMAIDAACASSLVAVHLAYQSLRQRECDLAIVGGVNRILSPEMMVNFCKAKMLSATGRCHSFDASADGFVRSEGCGVVVLKRLDEALGDRNFVQAVILGSATNHDGRSSGLTVPNGLAQQAVIRQALKQSRLEPQQVSYLEAHGTGTVLGDSIELEALGQVFGASGTDRAVNRPEPLWIGSVKPNIGHLEAASGMAGLIKVVLALQHQTLPPHLHLRQPNPKINWAQLPLKVPTAPTPWDAPRRIAGVNAFGFSGANAHVVLTEAPAPESAPLLPYPLHLLTLSARTEPALRQLVERYVQHLQRHPNFPIADLCWTANTGRSPLPQRLAILTDSLPDLLQKLHSVLQGTPAPGILQGRAQPTAPALQIHYTAASQPPTASTRYLSPDTAAGQLPDIATAFVQGSELTWHDGDRRYFQQTVALPTYPFQRQPCGPIPAP</sequence>
<evidence type="ECO:0000256" key="1">
    <source>
        <dbReference type="ARBA" id="ARBA00022450"/>
    </source>
</evidence>
<evidence type="ECO:0000256" key="3">
    <source>
        <dbReference type="ARBA" id="ARBA00022679"/>
    </source>
</evidence>
<dbReference type="RefSeq" id="WP_172355493.1">
    <property type="nucleotide sequence ID" value="NZ_CP053661.1"/>
</dbReference>
<dbReference type="Pfam" id="PF00109">
    <property type="entry name" value="ketoacyl-synt"/>
    <property type="match status" value="1"/>
</dbReference>
<dbReference type="GO" id="GO:0071770">
    <property type="term" value="P:DIM/DIP cell wall layer assembly"/>
    <property type="evidence" value="ECO:0007669"/>
    <property type="project" value="TreeGrafter"/>
</dbReference>
<dbReference type="InterPro" id="IPR020841">
    <property type="entry name" value="PKS_Beta-ketoAc_synthase_dom"/>
</dbReference>
<evidence type="ECO:0000259" key="5">
    <source>
        <dbReference type="PROSITE" id="PS52004"/>
    </source>
</evidence>
<dbReference type="KEGG" id="theu:HPC62_10640"/>
<gene>
    <name evidence="6" type="ORF">HPC62_10640</name>
</gene>
<proteinExistence type="inferred from homology"/>
<name>A0A6M8B7Z1_9CYAN</name>
<dbReference type="GO" id="GO:0006633">
    <property type="term" value="P:fatty acid biosynthetic process"/>
    <property type="evidence" value="ECO:0007669"/>
    <property type="project" value="InterPro"/>
</dbReference>
<dbReference type="InterPro" id="IPR014030">
    <property type="entry name" value="Ketoacyl_synth_N"/>
</dbReference>
<feature type="domain" description="Ketosynthase family 3 (KS3)" evidence="5">
    <location>
        <begin position="29"/>
        <end position="457"/>
    </location>
</feature>
<dbReference type="InterPro" id="IPR016039">
    <property type="entry name" value="Thiolase-like"/>
</dbReference>
<accession>A0A6M8B7Z1</accession>
<keyword evidence="2" id="KW-0597">Phosphoprotein</keyword>
<organism evidence="6 7">
    <name type="scientific">Thermoleptolyngbya sichuanensis A183</name>
    <dbReference type="NCBI Taxonomy" id="2737172"/>
    <lineage>
        <taxon>Bacteria</taxon>
        <taxon>Bacillati</taxon>
        <taxon>Cyanobacteriota</taxon>
        <taxon>Cyanophyceae</taxon>
        <taxon>Oculatellales</taxon>
        <taxon>Oculatellaceae</taxon>
        <taxon>Thermoleptolyngbya</taxon>
        <taxon>Thermoleptolyngbya sichuanensis</taxon>
    </lineage>
</organism>
<dbReference type="GO" id="GO:0004315">
    <property type="term" value="F:3-oxoacyl-[acyl-carrier-protein] synthase activity"/>
    <property type="evidence" value="ECO:0007669"/>
    <property type="project" value="InterPro"/>
</dbReference>
<dbReference type="InterPro" id="IPR014031">
    <property type="entry name" value="Ketoacyl_synth_C"/>
</dbReference>
<dbReference type="InterPro" id="IPR018201">
    <property type="entry name" value="Ketoacyl_synth_AS"/>
</dbReference>
<dbReference type="PROSITE" id="PS00606">
    <property type="entry name" value="KS3_1"/>
    <property type="match status" value="1"/>
</dbReference>
<dbReference type="Pfam" id="PF22621">
    <property type="entry name" value="CurL-like_PKS_C"/>
    <property type="match status" value="1"/>
</dbReference>
<dbReference type="PANTHER" id="PTHR43775">
    <property type="entry name" value="FATTY ACID SYNTHASE"/>
    <property type="match status" value="1"/>
</dbReference>
<keyword evidence="3 4" id="KW-0808">Transferase</keyword>
<dbReference type="GO" id="GO:0005737">
    <property type="term" value="C:cytoplasm"/>
    <property type="evidence" value="ECO:0007669"/>
    <property type="project" value="TreeGrafter"/>
</dbReference>
<dbReference type="InterPro" id="IPR050091">
    <property type="entry name" value="PKS_NRPS_Biosynth_Enz"/>
</dbReference>